<accession>A0A4R6Z7G5</accession>
<keyword evidence="3" id="KW-1185">Reference proteome</keyword>
<evidence type="ECO:0000313" key="2">
    <source>
        <dbReference type="EMBL" id="TDR47758.1"/>
    </source>
</evidence>
<gene>
    <name evidence="2" type="ORF">DFR29_102420</name>
</gene>
<evidence type="ECO:0000259" key="1">
    <source>
        <dbReference type="PROSITE" id="PS50943"/>
    </source>
</evidence>
<dbReference type="OrthoDB" id="6424053at2"/>
<organism evidence="2 3">
    <name type="scientific">Tahibacter aquaticus</name>
    <dbReference type="NCBI Taxonomy" id="520092"/>
    <lineage>
        <taxon>Bacteria</taxon>
        <taxon>Pseudomonadati</taxon>
        <taxon>Pseudomonadota</taxon>
        <taxon>Gammaproteobacteria</taxon>
        <taxon>Lysobacterales</taxon>
        <taxon>Rhodanobacteraceae</taxon>
        <taxon>Tahibacter</taxon>
    </lineage>
</organism>
<protein>
    <recommendedName>
        <fullName evidence="1">HTH cro/C1-type domain-containing protein</fullName>
    </recommendedName>
</protein>
<name>A0A4R6Z7G5_9GAMM</name>
<dbReference type="Proteomes" id="UP000295293">
    <property type="component" value="Unassembled WGS sequence"/>
</dbReference>
<dbReference type="AlphaFoldDB" id="A0A4R6Z7G5"/>
<feature type="domain" description="HTH cro/C1-type" evidence="1">
    <location>
        <begin position="1"/>
        <end position="16"/>
    </location>
</feature>
<dbReference type="RefSeq" id="WP_133817466.1">
    <property type="nucleotide sequence ID" value="NZ_SNZH01000002.1"/>
</dbReference>
<proteinExistence type="predicted"/>
<dbReference type="InterPro" id="IPR001387">
    <property type="entry name" value="Cro/C1-type_HTH"/>
</dbReference>
<reference evidence="2 3" key="1">
    <citation type="submission" date="2019-03" db="EMBL/GenBank/DDBJ databases">
        <title>Genomic Encyclopedia of Type Strains, Phase IV (KMG-IV): sequencing the most valuable type-strain genomes for metagenomic binning, comparative biology and taxonomic classification.</title>
        <authorList>
            <person name="Goeker M."/>
        </authorList>
    </citation>
    <scope>NUCLEOTIDE SEQUENCE [LARGE SCALE GENOMIC DNA]</scope>
    <source>
        <strain evidence="2 3">DSM 21667</strain>
    </source>
</reference>
<dbReference type="EMBL" id="SNZH01000002">
    <property type="protein sequence ID" value="TDR47758.1"/>
    <property type="molecule type" value="Genomic_DNA"/>
</dbReference>
<dbReference type="PROSITE" id="PS50943">
    <property type="entry name" value="HTH_CROC1"/>
    <property type="match status" value="1"/>
</dbReference>
<comment type="caution">
    <text evidence="2">The sequence shown here is derived from an EMBL/GenBank/DDBJ whole genome shotgun (WGS) entry which is preliminary data.</text>
</comment>
<evidence type="ECO:0000313" key="3">
    <source>
        <dbReference type="Proteomes" id="UP000295293"/>
    </source>
</evidence>
<sequence length="87" mass="9637">MLIRIADALQVTLDELVGRSEPENEPLVRNAQLHALIQQADGLPDADQQALIQVMDGLIKKTQLNRVLTGRTPRPAKTRSTRLTASR</sequence>